<dbReference type="InterPro" id="IPR006073">
    <property type="entry name" value="GTP-bd"/>
</dbReference>
<dbReference type="CDD" id="cd01855">
    <property type="entry name" value="YqeH"/>
    <property type="match status" value="1"/>
</dbReference>
<feature type="domain" description="NOA1/YqeH-like C-terminal" evidence="3">
    <location>
        <begin position="603"/>
        <end position="702"/>
    </location>
</feature>
<keyword evidence="5" id="KW-1185">Reference proteome</keyword>
<comment type="caution">
    <text evidence="4">The sequence shown here is derived from an EMBL/GenBank/DDBJ whole genome shotgun (WGS) entry which is preliminary data.</text>
</comment>
<evidence type="ECO:0008006" key="6">
    <source>
        <dbReference type="Google" id="ProtNLM"/>
    </source>
</evidence>
<proteinExistence type="predicted"/>
<dbReference type="SUPFAM" id="SSF52540">
    <property type="entry name" value="P-loop containing nucleoside triphosphate hydrolases"/>
    <property type="match status" value="1"/>
</dbReference>
<dbReference type="InterPro" id="IPR048422">
    <property type="entry name" value="NOA1/YqeH-like_C"/>
</dbReference>
<dbReference type="InterPro" id="IPR052807">
    <property type="entry name" value="Mito_transl_resp_regulator"/>
</dbReference>
<dbReference type="EMBL" id="JACVVK020000187">
    <property type="protein sequence ID" value="KAK7485874.1"/>
    <property type="molecule type" value="Genomic_DNA"/>
</dbReference>
<evidence type="ECO:0000256" key="1">
    <source>
        <dbReference type="SAM" id="MobiDB-lite"/>
    </source>
</evidence>
<dbReference type="Pfam" id="PF21516">
    <property type="entry name" value="YqeH-like_C"/>
    <property type="match status" value="1"/>
</dbReference>
<feature type="domain" description="G" evidence="2">
    <location>
        <begin position="379"/>
        <end position="431"/>
    </location>
</feature>
<dbReference type="Gene3D" id="3.40.50.300">
    <property type="entry name" value="P-loop containing nucleotide triphosphate hydrolases"/>
    <property type="match status" value="1"/>
</dbReference>
<name>A0ABD0KFN8_9CAEN</name>
<dbReference type="AlphaFoldDB" id="A0ABD0KFN8"/>
<dbReference type="PANTHER" id="PTHR46406:SF1">
    <property type="entry name" value="NITRIC OXIDE-ASSOCIATED PROTEIN 1"/>
    <property type="match status" value="1"/>
</dbReference>
<gene>
    <name evidence="4" type="ORF">BaRGS_00022869</name>
</gene>
<evidence type="ECO:0000313" key="5">
    <source>
        <dbReference type="Proteomes" id="UP001519460"/>
    </source>
</evidence>
<protein>
    <recommendedName>
        <fullName evidence="6">Nitric oxide associated 1</fullName>
    </recommendedName>
</protein>
<dbReference type="PANTHER" id="PTHR46406">
    <property type="entry name" value="NITRIC OXIDE-ASSOCIATED PROTEIN 1"/>
    <property type="match status" value="1"/>
</dbReference>
<dbReference type="InterPro" id="IPR027417">
    <property type="entry name" value="P-loop_NTPase"/>
</dbReference>
<accession>A0ABD0KFN8</accession>
<evidence type="ECO:0000313" key="4">
    <source>
        <dbReference type="EMBL" id="KAK7485874.1"/>
    </source>
</evidence>
<organism evidence="4 5">
    <name type="scientific">Batillaria attramentaria</name>
    <dbReference type="NCBI Taxonomy" id="370345"/>
    <lineage>
        <taxon>Eukaryota</taxon>
        <taxon>Metazoa</taxon>
        <taxon>Spiralia</taxon>
        <taxon>Lophotrochozoa</taxon>
        <taxon>Mollusca</taxon>
        <taxon>Gastropoda</taxon>
        <taxon>Caenogastropoda</taxon>
        <taxon>Sorbeoconcha</taxon>
        <taxon>Cerithioidea</taxon>
        <taxon>Batillariidae</taxon>
        <taxon>Batillaria</taxon>
    </lineage>
</organism>
<feature type="region of interest" description="Disordered" evidence="1">
    <location>
        <begin position="136"/>
        <end position="158"/>
    </location>
</feature>
<sequence length="735" mass="82470">MGSYHLLARQCLLRCLRHGGGRFNYRRRLGSVQASLSLNRAPVRQFSFSCAACQKQKRKPNKGDEVQQEKNDAVELEPSLSNVPLIVRLLRQNQKQYEPKSVAGETNTSLSVDQLKKTLEDIDWDTKASIRRTQIEGLESKEDDEVGENLDQTADSSTESGIPELRFIEDIYLDYEVPTIRALNPKLKRKPKMKGTPDPSIPKSGVPCSGCGAELHCQDPVIPGYMPSEKFTCLTHEDMRTSICQRCFLIQVHNMFLNVRVSAETYPEIMREIKHTHALVVVVVDLFDMKNSVFKDLLKYVGRNRPLFIVGNKVDLLPMDKTGYLKRTKKALLEVCESMGLNPTGKNIKHLCLISAKTGYGIEQLVTTLMLEWPQKGHVYVVGSTNVGKSTLFNALLMSDYCKSLARGFINRATVSVWPGTTLNLLKFPIVNPSGRRLELRAKRLQKDSEEWEKEEMLRKSRLAEVGSYKHAVLTGHIGLTDFRDPKKIQEDMDRESEGQDILSFSQSAEGQVQEVSGRHTLPPEPAQKGYKPEGFPMYWCNDTPGVVNPEQIINLLEPEELMTVLPKSLIQPVCVVIKPGQVLFVSGLGRIDFVQGSKSIYLTVHAAYKVPVHVKEGHEADAFYQEAFGTEILGVPLGNADRLQRMPALVGREFQVTGVDWEIAAADIQLSSLGWVSVGAGQGMQVTLRAFTPGARGLHLRSPSLLPHFTYFRGKRKGKTPFYRPAKPKDYQFS</sequence>
<dbReference type="Pfam" id="PF01926">
    <property type="entry name" value="MMR_HSR1"/>
    <property type="match status" value="1"/>
</dbReference>
<reference evidence="4 5" key="1">
    <citation type="journal article" date="2023" name="Sci. Data">
        <title>Genome assembly of the Korean intertidal mud-creeper Batillaria attramentaria.</title>
        <authorList>
            <person name="Patra A.K."/>
            <person name="Ho P.T."/>
            <person name="Jun S."/>
            <person name="Lee S.J."/>
            <person name="Kim Y."/>
            <person name="Won Y.J."/>
        </authorList>
    </citation>
    <scope>NUCLEOTIDE SEQUENCE [LARGE SCALE GENOMIC DNA]</scope>
    <source>
        <strain evidence="4">Wonlab-2016</strain>
    </source>
</reference>
<evidence type="ECO:0000259" key="2">
    <source>
        <dbReference type="Pfam" id="PF01926"/>
    </source>
</evidence>
<dbReference type="Proteomes" id="UP001519460">
    <property type="component" value="Unassembled WGS sequence"/>
</dbReference>
<evidence type="ECO:0000259" key="3">
    <source>
        <dbReference type="Pfam" id="PF21516"/>
    </source>
</evidence>